<accession>A0A9Q3KDK1</accession>
<comment type="caution">
    <text evidence="2">The sequence shown here is derived from an EMBL/GenBank/DDBJ whole genome shotgun (WGS) entry which is preliminary data.</text>
</comment>
<feature type="compositionally biased region" description="Polar residues" evidence="1">
    <location>
        <begin position="7"/>
        <end position="16"/>
    </location>
</feature>
<dbReference type="InterPro" id="IPR004242">
    <property type="entry name" value="Transposase_21"/>
</dbReference>
<dbReference type="Proteomes" id="UP000765509">
    <property type="component" value="Unassembled WGS sequence"/>
</dbReference>
<name>A0A9Q3KDK1_9BASI</name>
<dbReference type="AlphaFoldDB" id="A0A9Q3KDK1"/>
<keyword evidence="3" id="KW-1185">Reference proteome</keyword>
<sequence>MRICMCQHSSTQTHSSPEGDRHGVAFTPFQYKQHIKNLKSTIAPKSLPNIPTSASGSECPQLLLDQILPADYSQLTQSTFSTAQGLNSPAQKQYSSSQILPPQDLGMIISAILSLRHNLPCRASHILNPALNLLIKSSISSAGGPPTPAFHIPQDLSTIFEHLQLGPVLKNYICFPQCFSLNGLTESVTTDQPHCQHHNDPNDHEPPCTQTLGKFIYSFEPHTQNTTNMKQRFIPTRHFIYQPFKKGLPDFSSSPKYEVWDGLVWRRFTGTRNINDPPFMSIPGALAFSIYVDWFNAHEKSTLLASIGPIMLICLNIPPSERLKLENFYVAGIIPGPKEPTSLQLNYLLMPLINELKELWKGYHFLPTSTGPSGSFICVAIFTAIVDLVSIRKLTGFLSHSESHFCNFCTIHKAQIEEIGPQFHYTRSYQGHKSTISRWLWETPKQQQAIFSEYGV</sequence>
<evidence type="ECO:0000256" key="1">
    <source>
        <dbReference type="SAM" id="MobiDB-lite"/>
    </source>
</evidence>
<dbReference type="EMBL" id="AVOT02100311">
    <property type="protein sequence ID" value="MBW0577285.1"/>
    <property type="molecule type" value="Genomic_DNA"/>
</dbReference>
<dbReference type="Pfam" id="PF02992">
    <property type="entry name" value="Transposase_21"/>
    <property type="match status" value="1"/>
</dbReference>
<organism evidence="2 3">
    <name type="scientific">Austropuccinia psidii MF-1</name>
    <dbReference type="NCBI Taxonomy" id="1389203"/>
    <lineage>
        <taxon>Eukaryota</taxon>
        <taxon>Fungi</taxon>
        <taxon>Dikarya</taxon>
        <taxon>Basidiomycota</taxon>
        <taxon>Pucciniomycotina</taxon>
        <taxon>Pucciniomycetes</taxon>
        <taxon>Pucciniales</taxon>
        <taxon>Sphaerophragmiaceae</taxon>
        <taxon>Austropuccinia</taxon>
    </lineage>
</organism>
<reference evidence="2" key="1">
    <citation type="submission" date="2021-03" db="EMBL/GenBank/DDBJ databases">
        <title>Draft genome sequence of rust myrtle Austropuccinia psidii MF-1, a brazilian biotype.</title>
        <authorList>
            <person name="Quecine M.C."/>
            <person name="Pachon D.M.R."/>
            <person name="Bonatelli M.L."/>
            <person name="Correr F.H."/>
            <person name="Franceschini L.M."/>
            <person name="Leite T.F."/>
            <person name="Margarido G.R.A."/>
            <person name="Almeida C.A."/>
            <person name="Ferrarezi J.A."/>
            <person name="Labate C.A."/>
        </authorList>
    </citation>
    <scope>NUCLEOTIDE SEQUENCE</scope>
    <source>
        <strain evidence="2">MF-1</strain>
    </source>
</reference>
<feature type="region of interest" description="Disordered" evidence="1">
    <location>
        <begin position="1"/>
        <end position="21"/>
    </location>
</feature>
<proteinExistence type="predicted"/>
<evidence type="ECO:0000313" key="2">
    <source>
        <dbReference type="EMBL" id="MBW0577285.1"/>
    </source>
</evidence>
<protein>
    <submittedName>
        <fullName evidence="2">Uncharacterized protein</fullName>
    </submittedName>
</protein>
<gene>
    <name evidence="2" type="ORF">O181_117000</name>
</gene>
<evidence type="ECO:0000313" key="3">
    <source>
        <dbReference type="Proteomes" id="UP000765509"/>
    </source>
</evidence>